<evidence type="ECO:0000256" key="2">
    <source>
        <dbReference type="SAM" id="MobiDB-lite"/>
    </source>
</evidence>
<feature type="domain" description="Chromatin target of PRMT1 protein C-terminal" evidence="3">
    <location>
        <begin position="29"/>
        <end position="91"/>
    </location>
</feature>
<name>A0A8S9M037_BRACR</name>
<comment type="caution">
    <text evidence="4">The sequence shown here is derived from an EMBL/GenBank/DDBJ whole genome shotgun (WGS) entry which is preliminary data.</text>
</comment>
<feature type="compositionally biased region" description="Basic and acidic residues" evidence="2">
    <location>
        <begin position="65"/>
        <end position="92"/>
    </location>
</feature>
<dbReference type="GO" id="GO:0003723">
    <property type="term" value="F:RNA binding"/>
    <property type="evidence" value="ECO:0007669"/>
    <property type="project" value="UniProtKB-KW"/>
</dbReference>
<accession>A0A8S9M037</accession>
<feature type="region of interest" description="Disordered" evidence="2">
    <location>
        <begin position="50"/>
        <end position="92"/>
    </location>
</feature>
<dbReference type="AlphaFoldDB" id="A0A8S9M037"/>
<evidence type="ECO:0000313" key="4">
    <source>
        <dbReference type="EMBL" id="KAF2613105.1"/>
    </source>
</evidence>
<dbReference type="InterPro" id="IPR025715">
    <property type="entry name" value="FoP_C"/>
</dbReference>
<feature type="compositionally biased region" description="Gly residues" evidence="2">
    <location>
        <begin position="53"/>
        <end position="63"/>
    </location>
</feature>
<reference evidence="4" key="1">
    <citation type="submission" date="2019-12" db="EMBL/GenBank/DDBJ databases">
        <title>Genome sequencing and annotation of Brassica cretica.</title>
        <authorList>
            <person name="Studholme D.J."/>
            <person name="Sarris P.F."/>
        </authorList>
    </citation>
    <scope>NUCLEOTIDE SEQUENCE</scope>
    <source>
        <strain evidence="4">PFS-102/07</strain>
        <tissue evidence="4">Leaf</tissue>
    </source>
</reference>
<organism evidence="4">
    <name type="scientific">Brassica cretica</name>
    <name type="common">Mustard</name>
    <dbReference type="NCBI Taxonomy" id="69181"/>
    <lineage>
        <taxon>Eukaryota</taxon>
        <taxon>Viridiplantae</taxon>
        <taxon>Streptophyta</taxon>
        <taxon>Embryophyta</taxon>
        <taxon>Tracheophyta</taxon>
        <taxon>Spermatophyta</taxon>
        <taxon>Magnoliopsida</taxon>
        <taxon>eudicotyledons</taxon>
        <taxon>Gunneridae</taxon>
        <taxon>Pentapetalae</taxon>
        <taxon>rosids</taxon>
        <taxon>malvids</taxon>
        <taxon>Brassicales</taxon>
        <taxon>Brassicaceae</taxon>
        <taxon>Brassiceae</taxon>
        <taxon>Brassica</taxon>
    </lineage>
</organism>
<dbReference type="EMBL" id="QGKY02000089">
    <property type="protein sequence ID" value="KAF2613105.1"/>
    <property type="molecule type" value="Genomic_DNA"/>
</dbReference>
<gene>
    <name evidence="4" type="ORF">F2Q70_00007041</name>
</gene>
<keyword evidence="1" id="KW-0694">RNA-binding</keyword>
<dbReference type="Pfam" id="PF13865">
    <property type="entry name" value="FoP_duplication"/>
    <property type="match status" value="1"/>
</dbReference>
<dbReference type="SMART" id="SM01218">
    <property type="entry name" value="FoP_duplication"/>
    <property type="match status" value="1"/>
</dbReference>
<proteinExistence type="predicted"/>
<evidence type="ECO:0000256" key="1">
    <source>
        <dbReference type="ARBA" id="ARBA00022884"/>
    </source>
</evidence>
<evidence type="ECO:0000259" key="3">
    <source>
        <dbReference type="SMART" id="SM01218"/>
    </source>
</evidence>
<protein>
    <recommendedName>
        <fullName evidence="3">Chromatin target of PRMT1 protein C-terminal domain-containing protein</fullName>
    </recommendedName>
</protein>
<sequence>MRRLRGRWRAWKSRTKALMDLTEERSKWRRVTRAFVFCLRISALPFSAAPMGARGGGGGGRGSGRGRDEKVSAEDLDAELDKYHKEAMEETS</sequence>